<sequence>MKTVITSTGNSLESEFDLRFGRAGWFCVYDEANGNYEFVKNMNAEDSNGAGIKVSEKMVELGVGKVISGDFGPKAKDVLDKFNIQMVILQNEGATVDSVLKKIK</sequence>
<dbReference type="Proteomes" id="UP001207408">
    <property type="component" value="Unassembled WGS sequence"/>
</dbReference>
<accession>A0AAE3SMI7</accession>
<organism evidence="2 3">
    <name type="scientific">Plebeiibacterium marinum</name>
    <dbReference type="NCBI Taxonomy" id="2992111"/>
    <lineage>
        <taxon>Bacteria</taxon>
        <taxon>Pseudomonadati</taxon>
        <taxon>Bacteroidota</taxon>
        <taxon>Bacteroidia</taxon>
        <taxon>Marinilabiliales</taxon>
        <taxon>Marinilabiliaceae</taxon>
        <taxon>Plebeiibacterium</taxon>
    </lineage>
</organism>
<comment type="caution">
    <text evidence="2">The sequence shown here is derived from an EMBL/GenBank/DDBJ whole genome shotgun (WGS) entry which is preliminary data.</text>
</comment>
<evidence type="ECO:0000313" key="2">
    <source>
        <dbReference type="EMBL" id="MCW3807595.1"/>
    </source>
</evidence>
<dbReference type="PANTHER" id="PTHR42983:SF1">
    <property type="entry name" value="IRON-MOLYBDENUM PROTEIN"/>
    <property type="match status" value="1"/>
</dbReference>
<evidence type="ECO:0000259" key="1">
    <source>
        <dbReference type="Pfam" id="PF02579"/>
    </source>
</evidence>
<evidence type="ECO:0000313" key="3">
    <source>
        <dbReference type="Proteomes" id="UP001207408"/>
    </source>
</evidence>
<dbReference type="InterPro" id="IPR003731">
    <property type="entry name" value="Di-Nase_FeMo-co_biosynth"/>
</dbReference>
<dbReference type="EMBL" id="JAPDPI010000052">
    <property type="protein sequence ID" value="MCW3807595.1"/>
    <property type="molecule type" value="Genomic_DNA"/>
</dbReference>
<dbReference type="InterPro" id="IPR036105">
    <property type="entry name" value="DiNase_FeMo-co_biosyn_sf"/>
</dbReference>
<gene>
    <name evidence="2" type="ORF">OM074_18355</name>
</gene>
<feature type="domain" description="Dinitrogenase iron-molybdenum cofactor biosynthesis" evidence="1">
    <location>
        <begin position="13"/>
        <end position="103"/>
    </location>
</feature>
<keyword evidence="3" id="KW-1185">Reference proteome</keyword>
<dbReference type="RefSeq" id="WP_301202028.1">
    <property type="nucleotide sequence ID" value="NZ_JAPDPI010000052.1"/>
</dbReference>
<protein>
    <submittedName>
        <fullName evidence="2">NifB/NifX family molybdenum-iron cluster-binding protein</fullName>
    </submittedName>
</protein>
<reference evidence="2" key="1">
    <citation type="submission" date="2022-10" db="EMBL/GenBank/DDBJ databases">
        <authorList>
            <person name="Yu W.X."/>
        </authorList>
    </citation>
    <scope>NUCLEOTIDE SEQUENCE</scope>
    <source>
        <strain evidence="2">D04</strain>
    </source>
</reference>
<dbReference type="AlphaFoldDB" id="A0AAE3SMI7"/>
<dbReference type="Gene3D" id="3.30.420.130">
    <property type="entry name" value="Dinitrogenase iron-molybdenum cofactor biosynthesis domain"/>
    <property type="match status" value="1"/>
</dbReference>
<name>A0AAE3SMI7_9BACT</name>
<dbReference type="Pfam" id="PF02579">
    <property type="entry name" value="Nitro_FeMo-Co"/>
    <property type="match status" value="1"/>
</dbReference>
<dbReference type="PANTHER" id="PTHR42983">
    <property type="entry name" value="DINITROGENASE IRON-MOLYBDENUM COFACTOR PROTEIN-RELATED"/>
    <property type="match status" value="1"/>
</dbReference>
<proteinExistence type="predicted"/>
<dbReference type="SUPFAM" id="SSF53146">
    <property type="entry name" value="Nitrogenase accessory factor-like"/>
    <property type="match status" value="1"/>
</dbReference>